<protein>
    <submittedName>
        <fullName evidence="1">Uncharacterized protein</fullName>
    </submittedName>
</protein>
<comment type="caution">
    <text evidence="1">The sequence shown here is derived from an EMBL/GenBank/DDBJ whole genome shotgun (WGS) entry which is preliminary data.</text>
</comment>
<accession>A0A7C2GJJ7</accession>
<reference evidence="1" key="1">
    <citation type="journal article" date="2020" name="mSystems">
        <title>Genome- and Community-Level Interaction Insights into Carbon Utilization and Element Cycling Functions of Hydrothermarchaeota in Hydrothermal Sediment.</title>
        <authorList>
            <person name="Zhou Z."/>
            <person name="Liu Y."/>
            <person name="Xu W."/>
            <person name="Pan J."/>
            <person name="Luo Z.H."/>
            <person name="Li M."/>
        </authorList>
    </citation>
    <scope>NUCLEOTIDE SEQUENCE [LARGE SCALE GENOMIC DNA]</scope>
    <source>
        <strain evidence="1">SpSt-246</strain>
    </source>
</reference>
<sequence>MEGLILLLALLPLPFLLRRRSARACPACGLPRALAAQVARYQRFCPRVAVRACPFDPRRGVYRQRR</sequence>
<name>A0A7C2GJJ7_9DEIN</name>
<organism evidence="1">
    <name type="scientific">Thermus islandicus</name>
    <dbReference type="NCBI Taxonomy" id="540988"/>
    <lineage>
        <taxon>Bacteria</taxon>
        <taxon>Thermotogati</taxon>
        <taxon>Deinococcota</taxon>
        <taxon>Deinococci</taxon>
        <taxon>Thermales</taxon>
        <taxon>Thermaceae</taxon>
        <taxon>Thermus</taxon>
    </lineage>
</organism>
<proteinExistence type="predicted"/>
<dbReference type="EMBL" id="DSKL01000384">
    <property type="protein sequence ID" value="HEH83212.1"/>
    <property type="molecule type" value="Genomic_DNA"/>
</dbReference>
<gene>
    <name evidence="1" type="ORF">ENP73_09710</name>
</gene>
<evidence type="ECO:0000313" key="1">
    <source>
        <dbReference type="EMBL" id="HEH83212.1"/>
    </source>
</evidence>
<dbReference type="AlphaFoldDB" id="A0A7C2GJJ7"/>